<dbReference type="RefSeq" id="WP_233251388.1">
    <property type="nucleotide sequence ID" value="NZ_RHPJ01000001.1"/>
</dbReference>
<keyword evidence="1" id="KW-0472">Membrane</keyword>
<reference evidence="2 3" key="1">
    <citation type="submission" date="2018-11" db="EMBL/GenBank/DDBJ databases">
        <title>Complete genome sequencing of the Actinobacteria Serinibacter sp. K3-2.</title>
        <authorList>
            <person name="Rakitin A.L."/>
            <person name="Beletsky A.V."/>
            <person name="Mardanov A.V."/>
            <person name="Ravin N.V."/>
            <person name="Gromova A.S."/>
            <person name="Filippova S.N."/>
            <person name="Gal'Chenko V.F."/>
        </authorList>
    </citation>
    <scope>NUCLEOTIDE SEQUENCE [LARGE SCALE GENOMIC DNA]</scope>
    <source>
        <strain evidence="2 3">K3-2</strain>
    </source>
</reference>
<protein>
    <recommendedName>
        <fullName evidence="4">TadE family protein</fullName>
    </recommendedName>
</protein>
<feature type="transmembrane region" description="Helical" evidence="1">
    <location>
        <begin position="30"/>
        <end position="49"/>
    </location>
</feature>
<sequence>MGRAATLLRHGPRGCAAAGDGERGSAVVEFLGGTVVLVVPLVYLVLTLAQLQGAAFAAQGAARDTGRLVATSSDPGTAIELAAVGVELAFADHGIEVDGADVLTVTCSPSCDAPGATASVTISARVPLPFWPGGSVTVPIEADAVTVVDSYRERS</sequence>
<name>A0A4Z1E2F6_9MICO</name>
<proteinExistence type="predicted"/>
<keyword evidence="1" id="KW-1133">Transmembrane helix</keyword>
<comment type="caution">
    <text evidence="2">The sequence shown here is derived from an EMBL/GenBank/DDBJ whole genome shotgun (WGS) entry which is preliminary data.</text>
</comment>
<evidence type="ECO:0000313" key="2">
    <source>
        <dbReference type="EMBL" id="TGO06106.1"/>
    </source>
</evidence>
<dbReference type="AlphaFoldDB" id="A0A4Z1E2F6"/>
<evidence type="ECO:0008006" key="4">
    <source>
        <dbReference type="Google" id="ProtNLM"/>
    </source>
</evidence>
<evidence type="ECO:0000313" key="3">
    <source>
        <dbReference type="Proteomes" id="UP000297318"/>
    </source>
</evidence>
<evidence type="ECO:0000256" key="1">
    <source>
        <dbReference type="SAM" id="Phobius"/>
    </source>
</evidence>
<organism evidence="2 3">
    <name type="scientific">Serinibacter arcticus</name>
    <dbReference type="NCBI Taxonomy" id="1655435"/>
    <lineage>
        <taxon>Bacteria</taxon>
        <taxon>Bacillati</taxon>
        <taxon>Actinomycetota</taxon>
        <taxon>Actinomycetes</taxon>
        <taxon>Micrococcales</taxon>
        <taxon>Beutenbergiaceae</taxon>
        <taxon>Serinibacter</taxon>
    </lineage>
</organism>
<keyword evidence="3" id="KW-1185">Reference proteome</keyword>
<keyword evidence="1" id="KW-0812">Transmembrane</keyword>
<dbReference type="EMBL" id="RHPJ01000001">
    <property type="protein sequence ID" value="TGO06106.1"/>
    <property type="molecule type" value="Genomic_DNA"/>
</dbReference>
<dbReference type="Proteomes" id="UP000297318">
    <property type="component" value="Unassembled WGS sequence"/>
</dbReference>
<gene>
    <name evidence="2" type="ORF">SERN_0298</name>
</gene>
<accession>A0A4Z1E2F6</accession>